<evidence type="ECO:0000313" key="3">
    <source>
        <dbReference type="EMBL" id="KAF7372634.1"/>
    </source>
</evidence>
<dbReference type="PANTHER" id="PTHR37536">
    <property type="entry name" value="PUTATIVE (AFU_ORTHOLOGUE AFUA_3G02970)-RELATED"/>
    <property type="match status" value="1"/>
</dbReference>
<feature type="signal peptide" evidence="2">
    <location>
        <begin position="1"/>
        <end position="17"/>
    </location>
</feature>
<dbReference type="Pfam" id="PF01828">
    <property type="entry name" value="Peptidase_A4"/>
    <property type="match status" value="1"/>
</dbReference>
<sequence>MKAAAITAILAASLATAEVTWTFQKLENGVEVPFPAGPVTRFQSQAMIKVGEAGTHNRLSASAATVQSSNWCGAILTGSGFTSVIGTWTVPLLSLRLGQSAASEPGLAQWIGIDGFTSPGLLQGGVLSQIVSGGQENVAFTGLRPQPLRDLSLAVSTGDSITTNVTVTSSSGGIVTMRNNSRGSAIVATVTGATGPDIIQGTSAEWIVEDFESGSSLVVFAAFPTSSFTGASAIESGTSVSPSAGTTIDLVQGFELCSATISGTTVSVRDS</sequence>
<dbReference type="AlphaFoldDB" id="A0A8H6Z8M6"/>
<dbReference type="InterPro" id="IPR038656">
    <property type="entry name" value="Peptidase_G1_sf"/>
</dbReference>
<dbReference type="PRINTS" id="PR00977">
    <property type="entry name" value="SCYTLDPTASE"/>
</dbReference>
<dbReference type="SUPFAM" id="SSF49899">
    <property type="entry name" value="Concanavalin A-like lectins/glucanases"/>
    <property type="match status" value="1"/>
</dbReference>
<dbReference type="Proteomes" id="UP000620124">
    <property type="component" value="Unassembled WGS sequence"/>
</dbReference>
<dbReference type="InterPro" id="IPR000250">
    <property type="entry name" value="Peptidase_G1"/>
</dbReference>
<evidence type="ECO:0000313" key="4">
    <source>
        <dbReference type="Proteomes" id="UP000620124"/>
    </source>
</evidence>
<evidence type="ECO:0000256" key="2">
    <source>
        <dbReference type="SAM" id="SignalP"/>
    </source>
</evidence>
<proteinExistence type="predicted"/>
<dbReference type="OrthoDB" id="2862635at2759"/>
<accession>A0A8H6Z8M6</accession>
<dbReference type="GO" id="GO:0070007">
    <property type="term" value="F:glutamic-type endopeptidase activity"/>
    <property type="evidence" value="ECO:0007669"/>
    <property type="project" value="InterPro"/>
</dbReference>
<feature type="chain" id="PRO_5034707455" evidence="2">
    <location>
        <begin position="18"/>
        <end position="271"/>
    </location>
</feature>
<evidence type="ECO:0000256" key="1">
    <source>
        <dbReference type="PIRSR" id="PIRSR600250-50"/>
    </source>
</evidence>
<gene>
    <name evidence="3" type="ORF">MVEN_00126500</name>
</gene>
<dbReference type="CDD" id="cd13426">
    <property type="entry name" value="Peptidase_G1"/>
    <property type="match status" value="1"/>
</dbReference>
<dbReference type="PANTHER" id="PTHR37536:SF1">
    <property type="entry name" value="ASPERGILLOPEPSIN, PUTAITVE (AFU_ORTHOLOGUE AFUA_7G01200)"/>
    <property type="match status" value="1"/>
</dbReference>
<dbReference type="GO" id="GO:0006508">
    <property type="term" value="P:proteolysis"/>
    <property type="evidence" value="ECO:0007669"/>
    <property type="project" value="InterPro"/>
</dbReference>
<keyword evidence="4" id="KW-1185">Reference proteome</keyword>
<keyword evidence="2" id="KW-0732">Signal</keyword>
<organism evidence="3 4">
    <name type="scientific">Mycena venus</name>
    <dbReference type="NCBI Taxonomy" id="2733690"/>
    <lineage>
        <taxon>Eukaryota</taxon>
        <taxon>Fungi</taxon>
        <taxon>Dikarya</taxon>
        <taxon>Basidiomycota</taxon>
        <taxon>Agaricomycotina</taxon>
        <taxon>Agaricomycetes</taxon>
        <taxon>Agaricomycetidae</taxon>
        <taxon>Agaricales</taxon>
        <taxon>Marasmiineae</taxon>
        <taxon>Mycenaceae</taxon>
        <taxon>Mycena</taxon>
    </lineage>
</organism>
<name>A0A8H6Z8M6_9AGAR</name>
<dbReference type="Gene3D" id="2.60.120.700">
    <property type="entry name" value="Peptidase G1"/>
    <property type="match status" value="1"/>
</dbReference>
<reference evidence="3" key="1">
    <citation type="submission" date="2020-05" db="EMBL/GenBank/DDBJ databases">
        <title>Mycena genomes resolve the evolution of fungal bioluminescence.</title>
        <authorList>
            <person name="Tsai I.J."/>
        </authorList>
    </citation>
    <scope>NUCLEOTIDE SEQUENCE</scope>
    <source>
        <strain evidence="3">CCC161011</strain>
    </source>
</reference>
<feature type="active site" description="Proton acceptor" evidence="1">
    <location>
        <position position="209"/>
    </location>
</feature>
<dbReference type="InterPro" id="IPR013320">
    <property type="entry name" value="ConA-like_dom_sf"/>
</dbReference>
<comment type="caution">
    <text evidence="3">The sequence shown here is derived from an EMBL/GenBank/DDBJ whole genome shotgun (WGS) entry which is preliminary data.</text>
</comment>
<dbReference type="EMBL" id="JACAZI010000001">
    <property type="protein sequence ID" value="KAF7372634.1"/>
    <property type="molecule type" value="Genomic_DNA"/>
</dbReference>
<protein>
    <submittedName>
        <fullName evidence="3">Acid proteinase A</fullName>
    </submittedName>
</protein>